<dbReference type="EC" id="3.5.1.2" evidence="10"/>
<keyword evidence="4 10" id="KW-0378">Hydrolase</keyword>
<evidence type="ECO:0000256" key="9">
    <source>
        <dbReference type="ARBA" id="ARBA00049534"/>
    </source>
</evidence>
<dbReference type="GO" id="GO:0004359">
    <property type="term" value="F:glutaminase activity"/>
    <property type="evidence" value="ECO:0007669"/>
    <property type="project" value="UniProtKB-EC"/>
</dbReference>
<dbReference type="EMBL" id="LSGP01000017">
    <property type="protein sequence ID" value="KYZ76420.1"/>
    <property type="molecule type" value="Genomic_DNA"/>
</dbReference>
<evidence type="ECO:0000256" key="11">
    <source>
        <dbReference type="PIRSR" id="PIRSR000495-1"/>
    </source>
</evidence>
<evidence type="ECO:0000256" key="6">
    <source>
        <dbReference type="ARBA" id="ARBA00023102"/>
    </source>
</evidence>
<comment type="catalytic activity">
    <reaction evidence="8 10">
        <text>5-[(5-phospho-1-deoxy-D-ribulos-1-ylimino)methylamino]-1-(5-phospho-beta-D-ribosyl)imidazole-4-carboxamide + L-glutamine = D-erythro-1-(imidazol-4-yl)glycerol 3-phosphate + 5-amino-1-(5-phospho-beta-D-ribosyl)imidazole-4-carboxamide + L-glutamate + H(+)</text>
        <dbReference type="Rhea" id="RHEA:24793"/>
        <dbReference type="ChEBI" id="CHEBI:15378"/>
        <dbReference type="ChEBI" id="CHEBI:29985"/>
        <dbReference type="ChEBI" id="CHEBI:58278"/>
        <dbReference type="ChEBI" id="CHEBI:58359"/>
        <dbReference type="ChEBI" id="CHEBI:58475"/>
        <dbReference type="ChEBI" id="CHEBI:58525"/>
        <dbReference type="EC" id="4.3.2.10"/>
    </reaction>
</comment>
<dbReference type="PANTHER" id="PTHR42701">
    <property type="entry name" value="IMIDAZOLE GLYCEROL PHOSPHATE SYNTHASE SUBUNIT HISH"/>
    <property type="match status" value="1"/>
</dbReference>
<dbReference type="OrthoDB" id="9807137at2"/>
<dbReference type="InterPro" id="IPR017926">
    <property type="entry name" value="GATASE"/>
</dbReference>
<dbReference type="Proteomes" id="UP000076268">
    <property type="component" value="Unassembled WGS sequence"/>
</dbReference>
<dbReference type="RefSeq" id="WP_066241862.1">
    <property type="nucleotide sequence ID" value="NZ_LSGP01000017.1"/>
</dbReference>
<keyword evidence="10" id="KW-0963">Cytoplasm</keyword>
<reference evidence="13 14" key="1">
    <citation type="submission" date="2016-02" db="EMBL/GenBank/DDBJ databases">
        <title>Anaerosporomusa subterraneum gen. nov., sp. nov., a spore-forming obligate anaerobe isolated from saprolite.</title>
        <authorList>
            <person name="Choi J.K."/>
            <person name="Shah M."/>
            <person name="Yee N."/>
        </authorList>
    </citation>
    <scope>NUCLEOTIDE SEQUENCE [LARGE SCALE GENOMIC DNA]</scope>
    <source>
        <strain evidence="13 14">RU4</strain>
    </source>
</reference>
<evidence type="ECO:0000256" key="3">
    <source>
        <dbReference type="ARBA" id="ARBA00022605"/>
    </source>
</evidence>
<dbReference type="InterPro" id="IPR029062">
    <property type="entry name" value="Class_I_gatase-like"/>
</dbReference>
<dbReference type="PANTHER" id="PTHR42701:SF1">
    <property type="entry name" value="IMIDAZOLE GLYCEROL PHOSPHATE SYNTHASE SUBUNIT HISH"/>
    <property type="match status" value="1"/>
</dbReference>
<dbReference type="UniPathway" id="UPA00031">
    <property type="reaction ID" value="UER00010"/>
</dbReference>
<comment type="function">
    <text evidence="10">IGPS catalyzes the conversion of PRFAR and glutamine to IGP, AICAR and glutamate. The HisH subunit catalyzes the hydrolysis of glutamine to glutamate and ammonia as part of the synthesis of IGP and AICAR. The resulting ammonia molecule is channeled to the active site of HisF.</text>
</comment>
<evidence type="ECO:0000256" key="8">
    <source>
        <dbReference type="ARBA" id="ARBA00047838"/>
    </source>
</evidence>
<name>A0A154BRH3_ANASB</name>
<dbReference type="SUPFAM" id="SSF52317">
    <property type="entry name" value="Class I glutamine amidotransferase-like"/>
    <property type="match status" value="1"/>
</dbReference>
<comment type="catalytic activity">
    <reaction evidence="9 10">
        <text>L-glutamine + H2O = L-glutamate + NH4(+)</text>
        <dbReference type="Rhea" id="RHEA:15889"/>
        <dbReference type="ChEBI" id="CHEBI:15377"/>
        <dbReference type="ChEBI" id="CHEBI:28938"/>
        <dbReference type="ChEBI" id="CHEBI:29985"/>
        <dbReference type="ChEBI" id="CHEBI:58359"/>
        <dbReference type="EC" id="3.5.1.2"/>
    </reaction>
</comment>
<comment type="caution">
    <text evidence="13">The sequence shown here is derived from an EMBL/GenBank/DDBJ whole genome shotgun (WGS) entry which is preliminary data.</text>
</comment>
<evidence type="ECO:0000256" key="2">
    <source>
        <dbReference type="ARBA" id="ARBA00011152"/>
    </source>
</evidence>
<feature type="active site" evidence="10 11">
    <location>
        <position position="187"/>
    </location>
</feature>
<sequence>MVVIIDYGIGNVGSILNMLKHIGKAATISSDPEVIGNGNKLILPGVGAFDTGMRNLGDRQLVNLLNKVVVEDKKPILGICLGMQILGTGSEEGELPGLGWINFSNVKFRHERGSELKLPHMGWNLVGMQKKSPLLEGLDEKTRFYFVHSYHALCLDKSDELLTTNYGYSFISAVQKDNIYGVQFHPEKSHKFGMQLLKNFVERC</sequence>
<dbReference type="GO" id="GO:0000105">
    <property type="term" value="P:L-histidine biosynthetic process"/>
    <property type="evidence" value="ECO:0007669"/>
    <property type="project" value="UniProtKB-UniRule"/>
</dbReference>
<comment type="subunit">
    <text evidence="2 10">Heterodimer of HisH and HisF.</text>
</comment>
<comment type="subcellular location">
    <subcellularLocation>
        <location evidence="10">Cytoplasm</location>
    </subcellularLocation>
</comment>
<dbReference type="AlphaFoldDB" id="A0A154BRH3"/>
<keyword evidence="3 10" id="KW-0028">Amino-acid biosynthesis</keyword>
<dbReference type="PROSITE" id="PS51273">
    <property type="entry name" value="GATASE_TYPE_1"/>
    <property type="match status" value="1"/>
</dbReference>
<keyword evidence="14" id="KW-1185">Reference proteome</keyword>
<dbReference type="EC" id="4.3.2.10" evidence="10"/>
<keyword evidence="7 10" id="KW-0456">Lyase</keyword>
<evidence type="ECO:0000313" key="14">
    <source>
        <dbReference type="Proteomes" id="UP000076268"/>
    </source>
</evidence>
<evidence type="ECO:0000256" key="7">
    <source>
        <dbReference type="ARBA" id="ARBA00023239"/>
    </source>
</evidence>
<evidence type="ECO:0000256" key="1">
    <source>
        <dbReference type="ARBA" id="ARBA00005091"/>
    </source>
</evidence>
<feature type="active site" evidence="10 11">
    <location>
        <position position="185"/>
    </location>
</feature>
<evidence type="ECO:0000256" key="4">
    <source>
        <dbReference type="ARBA" id="ARBA00022801"/>
    </source>
</evidence>
<evidence type="ECO:0000256" key="5">
    <source>
        <dbReference type="ARBA" id="ARBA00022962"/>
    </source>
</evidence>
<organism evidence="13 14">
    <name type="scientific">Anaerosporomusa subterranea</name>
    <dbReference type="NCBI Taxonomy" id="1794912"/>
    <lineage>
        <taxon>Bacteria</taxon>
        <taxon>Bacillati</taxon>
        <taxon>Bacillota</taxon>
        <taxon>Negativicutes</taxon>
        <taxon>Acetonemataceae</taxon>
        <taxon>Anaerosporomusa</taxon>
    </lineage>
</organism>
<keyword evidence="6 10" id="KW-0368">Histidine biosynthesis</keyword>
<evidence type="ECO:0000313" key="13">
    <source>
        <dbReference type="EMBL" id="KYZ76420.1"/>
    </source>
</evidence>
<dbReference type="PIRSF" id="PIRSF000495">
    <property type="entry name" value="Amidotransf_hisH"/>
    <property type="match status" value="1"/>
</dbReference>
<dbReference type="Gene3D" id="3.40.50.880">
    <property type="match status" value="1"/>
</dbReference>
<dbReference type="STRING" id="1794912.AXX12_08275"/>
<comment type="pathway">
    <text evidence="1 10">Amino-acid biosynthesis; L-histidine biosynthesis; L-histidine from 5-phospho-alpha-D-ribose 1-diphosphate: step 5/9.</text>
</comment>
<accession>A0A154BRH3</accession>
<dbReference type="CDD" id="cd01748">
    <property type="entry name" value="GATase1_IGP_Synthase"/>
    <property type="match status" value="1"/>
</dbReference>
<gene>
    <name evidence="10 13" type="primary">hisH</name>
    <name evidence="13" type="ORF">AXX12_08275</name>
</gene>
<dbReference type="Pfam" id="PF00117">
    <property type="entry name" value="GATase"/>
    <property type="match status" value="1"/>
</dbReference>
<feature type="active site" description="Nucleophile" evidence="10 11">
    <location>
        <position position="80"/>
    </location>
</feature>
<dbReference type="GO" id="GO:0000107">
    <property type="term" value="F:imidazoleglycerol-phosphate synthase activity"/>
    <property type="evidence" value="ECO:0007669"/>
    <property type="project" value="UniProtKB-UniRule"/>
</dbReference>
<evidence type="ECO:0000259" key="12">
    <source>
        <dbReference type="Pfam" id="PF00117"/>
    </source>
</evidence>
<feature type="domain" description="Glutamine amidotransferase" evidence="12">
    <location>
        <begin position="3"/>
        <end position="202"/>
    </location>
</feature>
<dbReference type="NCBIfam" id="TIGR01855">
    <property type="entry name" value="IMP_synth_hisH"/>
    <property type="match status" value="1"/>
</dbReference>
<keyword evidence="5 10" id="KW-0315">Glutamine amidotransferase</keyword>
<dbReference type="GO" id="GO:0016829">
    <property type="term" value="F:lyase activity"/>
    <property type="evidence" value="ECO:0007669"/>
    <property type="project" value="UniProtKB-KW"/>
</dbReference>
<evidence type="ECO:0000256" key="10">
    <source>
        <dbReference type="HAMAP-Rule" id="MF_00278"/>
    </source>
</evidence>
<dbReference type="InterPro" id="IPR010139">
    <property type="entry name" value="Imidazole-glycPsynth_HisH"/>
</dbReference>
<protein>
    <recommendedName>
        <fullName evidence="10">Imidazole glycerol phosphate synthase subunit HisH</fullName>
        <ecNumber evidence="10">4.3.2.10</ecNumber>
    </recommendedName>
    <alternativeName>
        <fullName evidence="10">IGP synthase glutaminase subunit</fullName>
        <ecNumber evidence="10">3.5.1.2</ecNumber>
    </alternativeName>
    <alternativeName>
        <fullName evidence="10">IGP synthase subunit HisH</fullName>
    </alternativeName>
    <alternativeName>
        <fullName evidence="10">ImGP synthase subunit HisH</fullName>
        <shortName evidence="10">IGPS subunit HisH</shortName>
    </alternativeName>
</protein>
<dbReference type="HAMAP" id="MF_00278">
    <property type="entry name" value="HisH"/>
    <property type="match status" value="1"/>
</dbReference>
<dbReference type="GO" id="GO:0005737">
    <property type="term" value="C:cytoplasm"/>
    <property type="evidence" value="ECO:0007669"/>
    <property type="project" value="UniProtKB-SubCell"/>
</dbReference>
<proteinExistence type="inferred from homology"/>